<evidence type="ECO:0000313" key="3">
    <source>
        <dbReference type="EnsemblPlants" id="OPUNC07G00320.1"/>
    </source>
</evidence>
<dbReference type="SUPFAM" id="SSF52540">
    <property type="entry name" value="P-loop containing nucleoside triphosphate hydrolases"/>
    <property type="match status" value="1"/>
</dbReference>
<evidence type="ECO:0000256" key="1">
    <source>
        <dbReference type="SAM" id="MobiDB-lite"/>
    </source>
</evidence>
<keyword evidence="4" id="KW-1185">Reference proteome</keyword>
<feature type="compositionally biased region" description="Low complexity" evidence="1">
    <location>
        <begin position="634"/>
        <end position="658"/>
    </location>
</feature>
<feature type="domain" description="NB-ARC" evidence="2">
    <location>
        <begin position="375"/>
        <end position="571"/>
    </location>
</feature>
<dbReference type="Pfam" id="PF00931">
    <property type="entry name" value="NB-ARC"/>
    <property type="match status" value="1"/>
</dbReference>
<reference evidence="3" key="1">
    <citation type="submission" date="2015-04" db="UniProtKB">
        <authorList>
            <consortium name="EnsemblPlants"/>
        </authorList>
    </citation>
    <scope>IDENTIFICATION</scope>
</reference>
<dbReference type="InterPro" id="IPR027417">
    <property type="entry name" value="P-loop_NTPase"/>
</dbReference>
<dbReference type="HOGENOM" id="CLU_027464_0_0_1"/>
<feature type="compositionally biased region" description="Polar residues" evidence="1">
    <location>
        <begin position="51"/>
        <end position="139"/>
    </location>
</feature>
<name>A0A0E0LG48_ORYPU</name>
<reference evidence="3" key="2">
    <citation type="submission" date="2018-05" db="EMBL/GenBank/DDBJ databases">
        <title>OpunRS2 (Oryza punctata Reference Sequence Version 2).</title>
        <authorList>
            <person name="Zhang J."/>
            <person name="Kudrna D."/>
            <person name="Lee S."/>
            <person name="Talag J."/>
            <person name="Welchert J."/>
            <person name="Wing R.A."/>
        </authorList>
    </citation>
    <scope>NUCLEOTIDE SEQUENCE [LARGE SCALE GENOMIC DNA]</scope>
</reference>
<dbReference type="Gene3D" id="3.40.50.300">
    <property type="entry name" value="P-loop containing nucleotide triphosphate hydrolases"/>
    <property type="match status" value="1"/>
</dbReference>
<sequence>MASEHEQTSSIEGEQGQGDQTSSMVGEQGQGEQTSLMEDEQDQGDQKSSMEGEQGQDEQTSSMVGEQGQDEQTSSMVGEQGQDEQTSSMVGEQGQDEQTSSMEGEQGQGDQKSSMEGEQGQGEQTSSMEGEQDQGNQKSSIEDEGEGEQDQEDEGEGEQDQGNQKSSIEDEGEGEQNKGEQTSPMEGEQGGGMGMEQKVEELMTAFDDHVDKALRHREELDELFRILRDHKPAVSQLPRDKKDHLAALLLNIADVLELCKKPEEDKDKKKKKKPAASLKMHMGDCTPFFKSSSRPPPDAEPSVVAPLLKQARDILGDSGAGPNKEEVVVLYEWTTSYVDEERLYGWDDEAKDVADALAGPDKEDSHAPPLFRAAGIFGIHGSGKTALAQKVFVHDRIKDTFPLRLWVCVGPTPPDDDKQQQYEVKVSLLYRMLDNLGLDTYKVEQVVNDSKAVTKHGGDGNSDAAKESKIGVLLFILHVALAKTSYLIVFDDIRAYDPWYTNLALPPPADGEWSDRLGYGLPKLNKSAVLVTCRKEEHARAMVRTGRVFHPPLLEVHDAWKLFEREYVEAKKKQLESGGKYEVKDDMLYNELKWMQKEIVGKCLGLPVAIVEAAKGFAHCDYEPYDDEDHDAKTTQATAAAAKDADAGEPADAAAGDD</sequence>
<feature type="compositionally biased region" description="Acidic residues" evidence="1">
    <location>
        <begin position="142"/>
        <end position="159"/>
    </location>
</feature>
<evidence type="ECO:0000259" key="2">
    <source>
        <dbReference type="Pfam" id="PF00931"/>
    </source>
</evidence>
<dbReference type="PANTHER" id="PTHR36766">
    <property type="entry name" value="PLANT BROAD-SPECTRUM MILDEW RESISTANCE PROTEIN RPW8"/>
    <property type="match status" value="1"/>
</dbReference>
<dbReference type="EnsemblPlants" id="OPUNC07G00320.1">
    <property type="protein sequence ID" value="OPUNC07G00320.1"/>
    <property type="gene ID" value="OPUNC07G00320"/>
</dbReference>
<dbReference type="Proteomes" id="UP000026962">
    <property type="component" value="Chromosome 7"/>
</dbReference>
<dbReference type="InterPro" id="IPR002182">
    <property type="entry name" value="NB-ARC"/>
</dbReference>
<dbReference type="PANTHER" id="PTHR36766:SF64">
    <property type="entry name" value="OS12G0206100 PROTEIN"/>
    <property type="match status" value="1"/>
</dbReference>
<dbReference type="STRING" id="4537.A0A0E0LG48"/>
<accession>A0A0E0LG48</accession>
<dbReference type="eggNOG" id="ENOG502RPBY">
    <property type="taxonomic scope" value="Eukaryota"/>
</dbReference>
<dbReference type="Gramene" id="OPUNC07G00320.1">
    <property type="protein sequence ID" value="OPUNC07G00320.1"/>
    <property type="gene ID" value="OPUNC07G00320"/>
</dbReference>
<organism evidence="3">
    <name type="scientific">Oryza punctata</name>
    <name type="common">Red rice</name>
    <dbReference type="NCBI Taxonomy" id="4537"/>
    <lineage>
        <taxon>Eukaryota</taxon>
        <taxon>Viridiplantae</taxon>
        <taxon>Streptophyta</taxon>
        <taxon>Embryophyta</taxon>
        <taxon>Tracheophyta</taxon>
        <taxon>Spermatophyta</taxon>
        <taxon>Magnoliopsida</taxon>
        <taxon>Liliopsida</taxon>
        <taxon>Poales</taxon>
        <taxon>Poaceae</taxon>
        <taxon>BOP clade</taxon>
        <taxon>Oryzoideae</taxon>
        <taxon>Oryzeae</taxon>
        <taxon>Oryzinae</taxon>
        <taxon>Oryza</taxon>
    </lineage>
</organism>
<proteinExistence type="predicted"/>
<protein>
    <recommendedName>
        <fullName evidence="2">NB-ARC domain-containing protein</fullName>
    </recommendedName>
</protein>
<evidence type="ECO:0000313" key="4">
    <source>
        <dbReference type="Proteomes" id="UP000026962"/>
    </source>
</evidence>
<feature type="region of interest" description="Disordered" evidence="1">
    <location>
        <begin position="1"/>
        <end position="203"/>
    </location>
</feature>
<dbReference type="OMA" id="CRKEEHA"/>
<dbReference type="AlphaFoldDB" id="A0A0E0LG48"/>
<feature type="region of interest" description="Disordered" evidence="1">
    <location>
        <begin position="625"/>
        <end position="658"/>
    </location>
</feature>
<dbReference type="GO" id="GO:0043531">
    <property type="term" value="F:ADP binding"/>
    <property type="evidence" value="ECO:0007669"/>
    <property type="project" value="InterPro"/>
</dbReference>
<feature type="compositionally biased region" description="Polar residues" evidence="1">
    <location>
        <begin position="8"/>
        <end position="36"/>
    </location>
</feature>